<dbReference type="EC" id="7.-.-.-" evidence="10"/>
<dbReference type="GO" id="GO:0051539">
    <property type="term" value="F:4 iron, 4 sulfur cluster binding"/>
    <property type="evidence" value="ECO:0007669"/>
    <property type="project" value="UniProtKB-UniRule"/>
</dbReference>
<feature type="domain" description="4Fe-4S" evidence="12">
    <location>
        <begin position="33"/>
        <end position="92"/>
    </location>
</feature>
<keyword evidence="8 10" id="KW-0411">Iron-sulfur</keyword>
<dbReference type="Gene3D" id="3.30.70.20">
    <property type="match status" value="2"/>
</dbReference>
<dbReference type="PANTHER" id="PTHR43560:SF1">
    <property type="entry name" value="ION-TRANSLOCATING OXIDOREDUCTASE COMPLEX SUBUNIT B"/>
    <property type="match status" value="1"/>
</dbReference>
<dbReference type="PANTHER" id="PTHR43560">
    <property type="entry name" value="ION-TRANSLOCATING OXIDOREDUCTASE COMPLEX SUBUNIT B"/>
    <property type="match status" value="1"/>
</dbReference>
<evidence type="ECO:0000259" key="11">
    <source>
        <dbReference type="PROSITE" id="PS51379"/>
    </source>
</evidence>
<feature type="binding site" evidence="10">
    <location>
        <position position="139"/>
    </location>
    <ligand>
        <name>[4Fe-4S] cluster</name>
        <dbReference type="ChEBI" id="CHEBI:49883"/>
        <label>2</label>
    </ligand>
</feature>
<keyword evidence="5 10" id="KW-1278">Translocase</keyword>
<dbReference type="PROSITE" id="PS51656">
    <property type="entry name" value="4FE4S"/>
    <property type="match status" value="1"/>
</dbReference>
<feature type="binding site" evidence="10">
    <location>
        <position position="182"/>
    </location>
    <ligand>
        <name>[4Fe-4S] cluster</name>
        <dbReference type="ChEBI" id="CHEBI:49883"/>
        <label>2</label>
    </ligand>
</feature>
<dbReference type="Gene3D" id="1.10.15.40">
    <property type="entry name" value="Electron transport complex subunit B, putative Fe-S cluster"/>
    <property type="match status" value="1"/>
</dbReference>
<dbReference type="RefSeq" id="WP_186918217.1">
    <property type="nucleotide sequence ID" value="NZ_JACOPQ010000001.1"/>
</dbReference>
<dbReference type="NCBIfam" id="TIGR01944">
    <property type="entry name" value="rnfB"/>
    <property type="match status" value="1"/>
</dbReference>
<dbReference type="Proteomes" id="UP000607645">
    <property type="component" value="Unassembled WGS sequence"/>
</dbReference>
<feature type="binding site" evidence="10">
    <location>
        <position position="58"/>
    </location>
    <ligand>
        <name>[4Fe-4S] cluster</name>
        <dbReference type="ChEBI" id="CHEBI:49883"/>
        <label>1</label>
    </ligand>
</feature>
<keyword evidence="14" id="KW-1185">Reference proteome</keyword>
<dbReference type="Pfam" id="PF25160">
    <property type="entry name" value="LdpA_Fe-S-bd"/>
    <property type="match status" value="1"/>
</dbReference>
<dbReference type="PROSITE" id="PS51379">
    <property type="entry name" value="4FE4S_FER_2"/>
    <property type="match status" value="4"/>
</dbReference>
<organism evidence="13 14">
    <name type="scientific">Lawsonibacter faecis</name>
    <dbReference type="NCBI Taxonomy" id="2763052"/>
    <lineage>
        <taxon>Bacteria</taxon>
        <taxon>Bacillati</taxon>
        <taxon>Bacillota</taxon>
        <taxon>Clostridia</taxon>
        <taxon>Eubacteriales</taxon>
        <taxon>Oscillospiraceae</taxon>
        <taxon>Lawsonibacter</taxon>
    </lineage>
</organism>
<evidence type="ECO:0000313" key="13">
    <source>
        <dbReference type="EMBL" id="MBC5735586.1"/>
    </source>
</evidence>
<dbReference type="Pfam" id="PF04060">
    <property type="entry name" value="FeS"/>
    <property type="match status" value="1"/>
</dbReference>
<dbReference type="InterPro" id="IPR017900">
    <property type="entry name" value="4Fe4S_Fe_S_CS"/>
</dbReference>
<evidence type="ECO:0000313" key="14">
    <source>
        <dbReference type="Proteomes" id="UP000607645"/>
    </source>
</evidence>
<dbReference type="AlphaFoldDB" id="A0A8J6JA23"/>
<dbReference type="InterPro" id="IPR007202">
    <property type="entry name" value="4Fe-4S_dom"/>
</dbReference>
<evidence type="ECO:0000256" key="9">
    <source>
        <dbReference type="ARBA" id="ARBA00023136"/>
    </source>
</evidence>
<keyword evidence="1 10" id="KW-0813">Transport</keyword>
<dbReference type="InterPro" id="IPR050395">
    <property type="entry name" value="4Fe4S_Ferredoxin_RnfB"/>
</dbReference>
<feature type="domain" description="4Fe-4S ferredoxin-type" evidence="11">
    <location>
        <begin position="208"/>
        <end position="236"/>
    </location>
</feature>
<keyword evidence="4 10" id="KW-0677">Repeat</keyword>
<dbReference type="GO" id="GO:0022900">
    <property type="term" value="P:electron transport chain"/>
    <property type="evidence" value="ECO:0007669"/>
    <property type="project" value="UniProtKB-UniRule"/>
</dbReference>
<dbReference type="GO" id="GO:0005886">
    <property type="term" value="C:plasma membrane"/>
    <property type="evidence" value="ECO:0007669"/>
    <property type="project" value="UniProtKB-SubCell"/>
</dbReference>
<dbReference type="GO" id="GO:0009055">
    <property type="term" value="F:electron transfer activity"/>
    <property type="evidence" value="ECO:0007669"/>
    <property type="project" value="InterPro"/>
</dbReference>
<evidence type="ECO:0000256" key="4">
    <source>
        <dbReference type="ARBA" id="ARBA00022737"/>
    </source>
</evidence>
<evidence type="ECO:0000256" key="5">
    <source>
        <dbReference type="ARBA" id="ARBA00022967"/>
    </source>
</evidence>
<keyword evidence="9 10" id="KW-0472">Membrane</keyword>
<dbReference type="InterPro" id="IPR010207">
    <property type="entry name" value="Elect_transpt_cplx_RnfB/RsxB"/>
</dbReference>
<dbReference type="InterPro" id="IPR017896">
    <property type="entry name" value="4Fe4S_Fe-S-bd"/>
</dbReference>
<keyword evidence="7 10" id="KW-0408">Iron</keyword>
<feature type="domain" description="4Fe-4S ferredoxin-type" evidence="11">
    <location>
        <begin position="163"/>
        <end position="192"/>
    </location>
</feature>
<evidence type="ECO:0000256" key="1">
    <source>
        <dbReference type="ARBA" id="ARBA00022448"/>
    </source>
</evidence>
<comment type="subunit">
    <text evidence="10">The complex is composed of six subunits: RnfA, RnfB, RnfC, RnfD, RnfE and RnfG.</text>
</comment>
<comment type="cofactor">
    <cofactor evidence="10">
        <name>[4Fe-4S] cluster</name>
        <dbReference type="ChEBI" id="CHEBI:49883"/>
    </cofactor>
    <text evidence="10">Binds 3 [4Fe-4S] clusters.</text>
</comment>
<evidence type="ECO:0000259" key="12">
    <source>
        <dbReference type="PROSITE" id="PS51656"/>
    </source>
</evidence>
<dbReference type="SUPFAM" id="SSF54862">
    <property type="entry name" value="4Fe-4S ferredoxins"/>
    <property type="match status" value="2"/>
</dbReference>
<dbReference type="InterPro" id="IPR057431">
    <property type="entry name" value="LdpA_Fe-S-bd"/>
</dbReference>
<feature type="domain" description="4Fe-4S ferredoxin-type" evidence="11">
    <location>
        <begin position="135"/>
        <end position="162"/>
    </location>
</feature>
<feature type="region of interest" description="Hydrophobic" evidence="10">
    <location>
        <begin position="1"/>
        <end position="27"/>
    </location>
</feature>
<feature type="binding site" evidence="10">
    <location>
        <position position="172"/>
    </location>
    <ligand>
        <name>[4Fe-4S] cluster</name>
        <dbReference type="ChEBI" id="CHEBI:49883"/>
        <label>3</label>
    </ligand>
</feature>
<dbReference type="Pfam" id="PF00037">
    <property type="entry name" value="Fer4"/>
    <property type="match status" value="2"/>
</dbReference>
<feature type="binding site" evidence="10">
    <location>
        <position position="75"/>
    </location>
    <ligand>
        <name>[4Fe-4S] cluster</name>
        <dbReference type="ChEBI" id="CHEBI:49883"/>
        <label>1</label>
    </ligand>
</feature>
<comment type="caution">
    <text evidence="10">Lacks conserved residue(s) required for the propagation of feature annotation.</text>
</comment>
<protein>
    <recommendedName>
        <fullName evidence="10">Ion-translocating oxidoreductase complex subunit B</fullName>
        <ecNumber evidence="10">7.-.-.-</ecNumber>
    </recommendedName>
    <alternativeName>
        <fullName evidence="10">Rnf electron transport complex subunit B</fullName>
    </alternativeName>
</protein>
<name>A0A8J6JA23_9FIRM</name>
<dbReference type="EMBL" id="JACOPQ010000001">
    <property type="protein sequence ID" value="MBC5735586.1"/>
    <property type="molecule type" value="Genomic_DNA"/>
</dbReference>
<feature type="domain" description="4Fe-4S ferredoxin-type" evidence="11">
    <location>
        <begin position="237"/>
        <end position="264"/>
    </location>
</feature>
<feature type="binding site" evidence="10">
    <location>
        <position position="178"/>
    </location>
    <ligand>
        <name>[4Fe-4S] cluster</name>
        <dbReference type="ChEBI" id="CHEBI:49883"/>
        <label>3</label>
    </ligand>
</feature>
<dbReference type="GO" id="GO:0046872">
    <property type="term" value="F:metal ion binding"/>
    <property type="evidence" value="ECO:0007669"/>
    <property type="project" value="UniProtKB-KW"/>
</dbReference>
<evidence type="ECO:0000256" key="3">
    <source>
        <dbReference type="ARBA" id="ARBA00022723"/>
    </source>
</evidence>
<keyword evidence="6 10" id="KW-0249">Electron transport</keyword>
<evidence type="ECO:0000256" key="2">
    <source>
        <dbReference type="ARBA" id="ARBA00022485"/>
    </source>
</evidence>
<comment type="similarity">
    <text evidence="10">Belongs to the 4Fe4S bacterial-type ferredoxin family. RnfB subfamily.</text>
</comment>
<sequence>MLTGIITAVAVLGGLGAGLGLLLAAADRVFAVEEDPRLRRLVDALPGANCGGCGFPGCAAYAAAVLEGSTVVGACPVGGEASAAKMARIMGVEKPKARVRQVALVRCTGGGRDKKRYEYDGYSDCRAAAQVPGGGELACAYGCLGLGSCVKACPFGAIAVEDGAARVDEDRCRGCLQCIPACPRNLITVVPYGTDVSVLCANADKGAEVRTVCADGCIACGLCKKACPNGAVSLAGNCAVIDYDKCDACGRCVDACPRHLIRKS</sequence>
<feature type="binding site" evidence="10">
    <location>
        <position position="53"/>
    </location>
    <ligand>
        <name>[4Fe-4S] cluster</name>
        <dbReference type="ChEBI" id="CHEBI:49883"/>
        <label>1</label>
    </ligand>
</feature>
<comment type="function">
    <text evidence="10">Part of a membrane-bound complex that couples electron transfer with translocation of ions across the membrane.</text>
</comment>
<feature type="binding site" evidence="10">
    <location>
        <position position="153"/>
    </location>
    <ligand>
        <name>[4Fe-4S] cluster</name>
        <dbReference type="ChEBI" id="CHEBI:49883"/>
        <label>3</label>
    </ligand>
</feature>
<proteinExistence type="inferred from homology"/>
<evidence type="ECO:0000256" key="6">
    <source>
        <dbReference type="ARBA" id="ARBA00022982"/>
    </source>
</evidence>
<comment type="subcellular location">
    <subcellularLocation>
        <location evidence="10">Cell membrane</location>
    </subcellularLocation>
</comment>
<keyword evidence="10" id="KW-1003">Cell membrane</keyword>
<feature type="binding site" evidence="10">
    <location>
        <position position="149"/>
    </location>
    <ligand>
        <name>[4Fe-4S] cluster</name>
        <dbReference type="ChEBI" id="CHEBI:49883"/>
        <label>2</label>
    </ligand>
</feature>
<dbReference type="CDD" id="cd10549">
    <property type="entry name" value="MtMvhB_like"/>
    <property type="match status" value="1"/>
</dbReference>
<reference evidence="13" key="1">
    <citation type="submission" date="2020-08" db="EMBL/GenBank/DDBJ databases">
        <title>Genome public.</title>
        <authorList>
            <person name="Liu C."/>
            <person name="Sun Q."/>
        </authorList>
    </citation>
    <scope>NUCLEOTIDE SEQUENCE</scope>
    <source>
        <strain evidence="13">NSJ-52</strain>
    </source>
</reference>
<gene>
    <name evidence="10" type="primary">rnfB</name>
    <name evidence="13" type="ORF">H8S62_01005</name>
</gene>
<feature type="binding site" evidence="10">
    <location>
        <position position="175"/>
    </location>
    <ligand>
        <name>[4Fe-4S] cluster</name>
        <dbReference type="ChEBI" id="CHEBI:49883"/>
        <label>3</label>
    </ligand>
</feature>
<dbReference type="PROSITE" id="PS00198">
    <property type="entry name" value="4FE4S_FER_1"/>
    <property type="match status" value="2"/>
</dbReference>
<dbReference type="HAMAP" id="MF_00463">
    <property type="entry name" value="RsxB_RnfB"/>
    <property type="match status" value="1"/>
</dbReference>
<keyword evidence="2 10" id="KW-0004">4Fe-4S</keyword>
<evidence type="ECO:0000256" key="8">
    <source>
        <dbReference type="ARBA" id="ARBA00023014"/>
    </source>
</evidence>
<evidence type="ECO:0000256" key="7">
    <source>
        <dbReference type="ARBA" id="ARBA00023004"/>
    </source>
</evidence>
<evidence type="ECO:0000256" key="10">
    <source>
        <dbReference type="HAMAP-Rule" id="MF_00463"/>
    </source>
</evidence>
<keyword evidence="3 10" id="KW-0479">Metal-binding</keyword>
<feature type="binding site" evidence="10">
    <location>
        <position position="143"/>
    </location>
    <ligand>
        <name>[4Fe-4S] cluster</name>
        <dbReference type="ChEBI" id="CHEBI:49883"/>
        <label>2</label>
    </ligand>
</feature>
<accession>A0A8J6JA23</accession>
<comment type="caution">
    <text evidence="13">The sequence shown here is derived from an EMBL/GenBank/DDBJ whole genome shotgun (WGS) entry which is preliminary data.</text>
</comment>
<feature type="binding site" evidence="10">
    <location>
        <position position="50"/>
    </location>
    <ligand>
        <name>[4Fe-4S] cluster</name>
        <dbReference type="ChEBI" id="CHEBI:49883"/>
        <label>1</label>
    </ligand>
</feature>